<dbReference type="InterPro" id="IPR007717">
    <property type="entry name" value="NPL4_C"/>
</dbReference>
<dbReference type="STRING" id="174720.A0A0N5CG09"/>
<evidence type="ECO:0000313" key="2">
    <source>
        <dbReference type="Proteomes" id="UP000046392"/>
    </source>
</evidence>
<evidence type="ECO:0000259" key="1">
    <source>
        <dbReference type="Pfam" id="PF05021"/>
    </source>
</evidence>
<feature type="domain" description="Nuclear pore localisation protein NPL4 C-terminal" evidence="1">
    <location>
        <begin position="6"/>
        <end position="70"/>
    </location>
</feature>
<proteinExistence type="predicted"/>
<accession>A0A0N5CG09</accession>
<organism evidence="2 3">
    <name type="scientific">Strongyloides papillosus</name>
    <name type="common">Intestinal threadworm</name>
    <dbReference type="NCBI Taxonomy" id="174720"/>
    <lineage>
        <taxon>Eukaryota</taxon>
        <taxon>Metazoa</taxon>
        <taxon>Ecdysozoa</taxon>
        <taxon>Nematoda</taxon>
        <taxon>Chromadorea</taxon>
        <taxon>Rhabditida</taxon>
        <taxon>Tylenchina</taxon>
        <taxon>Panagrolaimomorpha</taxon>
        <taxon>Strongyloidoidea</taxon>
        <taxon>Strongyloididae</taxon>
        <taxon>Strongyloides</taxon>
    </lineage>
</organism>
<keyword evidence="2" id="KW-1185">Reference proteome</keyword>
<dbReference type="Pfam" id="PF05021">
    <property type="entry name" value="NPL4"/>
    <property type="match status" value="1"/>
</dbReference>
<dbReference type="AlphaFoldDB" id="A0A0N5CG09"/>
<evidence type="ECO:0000313" key="3">
    <source>
        <dbReference type="WBParaSite" id="SPAL_0001678800.1"/>
    </source>
</evidence>
<protein>
    <submittedName>
        <fullName evidence="3">NPL4 domain-containing protein</fullName>
    </submittedName>
</protein>
<reference evidence="3" key="1">
    <citation type="submission" date="2017-02" db="UniProtKB">
        <authorList>
            <consortium name="WormBaseParasite"/>
        </authorList>
    </citation>
    <scope>IDENTIFICATION</scope>
</reference>
<sequence length="82" mass="9217">IANVVHSYGEDKLHELSKNFHFLVFLMSNDVLKLSIDEMKEVCLYVVKQDGEGIKAFYDNNANFKTLMELCSQSQSGGSSPN</sequence>
<name>A0A0N5CG09_STREA</name>
<dbReference type="Proteomes" id="UP000046392">
    <property type="component" value="Unplaced"/>
</dbReference>
<dbReference type="WBParaSite" id="SPAL_0001678800.1">
    <property type="protein sequence ID" value="SPAL_0001678800.1"/>
    <property type="gene ID" value="SPAL_0001678800"/>
</dbReference>